<organism evidence="1">
    <name type="scientific">human gut metagenome</name>
    <dbReference type="NCBI Taxonomy" id="408170"/>
    <lineage>
        <taxon>unclassified sequences</taxon>
        <taxon>metagenomes</taxon>
        <taxon>organismal metagenomes</taxon>
    </lineage>
</organism>
<dbReference type="Gene3D" id="3.90.190.20">
    <property type="entry name" value="Mur ligase, C-terminal domain"/>
    <property type="match status" value="1"/>
</dbReference>
<proteinExistence type="predicted"/>
<dbReference type="PANTHER" id="PTHR43445:SF3">
    <property type="entry name" value="UDP-N-ACETYLMURAMATE--L-ALANINE LIGASE"/>
    <property type="match status" value="1"/>
</dbReference>
<dbReference type="GO" id="GO:0016881">
    <property type="term" value="F:acid-amino acid ligase activity"/>
    <property type="evidence" value="ECO:0007669"/>
    <property type="project" value="InterPro"/>
</dbReference>
<evidence type="ECO:0000313" key="1">
    <source>
        <dbReference type="EMBL" id="EKC70516.1"/>
    </source>
</evidence>
<dbReference type="SUPFAM" id="SSF53244">
    <property type="entry name" value="MurD-like peptide ligases, peptide-binding domain"/>
    <property type="match status" value="1"/>
</dbReference>
<protein>
    <submittedName>
        <fullName evidence="1">UDP-N-acetylmuramate--L-alanine ligase</fullName>
    </submittedName>
</protein>
<dbReference type="InterPro" id="IPR050061">
    <property type="entry name" value="MurCDEF_pg_biosynth"/>
</dbReference>
<dbReference type="InterPro" id="IPR036615">
    <property type="entry name" value="Mur_ligase_C_dom_sf"/>
</dbReference>
<dbReference type="PANTHER" id="PTHR43445">
    <property type="entry name" value="UDP-N-ACETYLMURAMATE--L-ALANINE LIGASE-RELATED"/>
    <property type="match status" value="1"/>
</dbReference>
<sequence>MADVVVLADIYAAREKNTFGISSRDIEAKLKEKGTDVHYFPSFTEIENFLLKNCINGDLLITMGAGDIVNVGEHLLGR</sequence>
<accession>K1UGC9</accession>
<gene>
    <name evidence="1" type="ORF">OBE_03852</name>
</gene>
<keyword evidence="1" id="KW-0436">Ligase</keyword>
<name>K1UGC9_9ZZZZ</name>
<dbReference type="AlphaFoldDB" id="K1UGC9"/>
<dbReference type="EMBL" id="AJWZ01002603">
    <property type="protein sequence ID" value="EKC70516.1"/>
    <property type="molecule type" value="Genomic_DNA"/>
</dbReference>
<reference evidence="1" key="1">
    <citation type="journal article" date="2013" name="Environ. Microbiol.">
        <title>Microbiota from the distal guts of lean and obese adolescents exhibit partial functional redundancy besides clear differences in community structure.</title>
        <authorList>
            <person name="Ferrer M."/>
            <person name="Ruiz A."/>
            <person name="Lanza F."/>
            <person name="Haange S.B."/>
            <person name="Oberbach A."/>
            <person name="Till H."/>
            <person name="Bargiela R."/>
            <person name="Campoy C."/>
            <person name="Segura M.T."/>
            <person name="Richter M."/>
            <person name="von Bergen M."/>
            <person name="Seifert J."/>
            <person name="Suarez A."/>
        </authorList>
    </citation>
    <scope>NUCLEOTIDE SEQUENCE</scope>
</reference>
<comment type="caution">
    <text evidence="1">The sequence shown here is derived from an EMBL/GenBank/DDBJ whole genome shotgun (WGS) entry which is preliminary data.</text>
</comment>